<sequence>MISSPPHFPRLRGGGLLGAVLVCALALAGCQVPPENEGVDPALLDRAADPALLPEPWSQGDEFVIATNAPYPPYEMFTAPGRQELTGLEVDLGTAIGAALGLDVRFVQQPFDGLIPGLQAGSYDAIMATLRATPEREQELDLVNYATIGGTGIMTAATDEDVQGYEDLCGLTVGMQSGAIQHELITAESELCVDEGEEPIDSRFYPSITDIQLALFTGGVDAAVGDSPVLISAAAANDQLRAFVDEDGPRASTEEGYVAIGLPKDSPELAEAMITALEELIEDGTYQTIFEHYGLEFTAIDHPHLSRLGEDD</sequence>
<reference evidence="6" key="2">
    <citation type="submission" date="2020-09" db="EMBL/GenBank/DDBJ databases">
        <authorList>
            <person name="Sun Q."/>
            <person name="Zhou Y."/>
        </authorList>
    </citation>
    <scope>NUCLEOTIDE SEQUENCE</scope>
    <source>
        <strain evidence="6">CGMCC 1.12785</strain>
    </source>
</reference>
<dbReference type="GO" id="GO:0030313">
    <property type="term" value="C:cell envelope"/>
    <property type="evidence" value="ECO:0007669"/>
    <property type="project" value="UniProtKB-SubCell"/>
</dbReference>
<gene>
    <name evidence="6" type="ORF">GCM10011333_04460</name>
</gene>
<protein>
    <submittedName>
        <fullName evidence="6">ABC transporter substrate-binding protein</fullName>
    </submittedName>
</protein>
<comment type="similarity">
    <text evidence="2 4">Belongs to the bacterial solute-binding protein 3 family.</text>
</comment>
<evidence type="ECO:0000313" key="6">
    <source>
        <dbReference type="EMBL" id="GGA04914.1"/>
    </source>
</evidence>
<dbReference type="PROSITE" id="PS01039">
    <property type="entry name" value="SBP_BACTERIAL_3"/>
    <property type="match status" value="1"/>
</dbReference>
<evidence type="ECO:0000256" key="2">
    <source>
        <dbReference type="ARBA" id="ARBA00010333"/>
    </source>
</evidence>
<dbReference type="SMART" id="SM00062">
    <property type="entry name" value="PBPb"/>
    <property type="match status" value="1"/>
</dbReference>
<comment type="caution">
    <text evidence="6">The sequence shown here is derived from an EMBL/GenBank/DDBJ whole genome shotgun (WGS) entry which is preliminary data.</text>
</comment>
<proteinExistence type="inferred from homology"/>
<dbReference type="Pfam" id="PF00497">
    <property type="entry name" value="SBP_bac_3"/>
    <property type="match status" value="1"/>
</dbReference>
<evidence type="ECO:0000313" key="7">
    <source>
        <dbReference type="Proteomes" id="UP000616114"/>
    </source>
</evidence>
<dbReference type="SUPFAM" id="SSF53850">
    <property type="entry name" value="Periplasmic binding protein-like II"/>
    <property type="match status" value="1"/>
</dbReference>
<dbReference type="Proteomes" id="UP000616114">
    <property type="component" value="Unassembled WGS sequence"/>
</dbReference>
<dbReference type="PANTHER" id="PTHR35936">
    <property type="entry name" value="MEMBRANE-BOUND LYTIC MUREIN TRANSGLYCOSYLASE F"/>
    <property type="match status" value="1"/>
</dbReference>
<evidence type="ECO:0000256" key="1">
    <source>
        <dbReference type="ARBA" id="ARBA00004196"/>
    </source>
</evidence>
<dbReference type="CDD" id="cd01004">
    <property type="entry name" value="PBP2_MidA_like"/>
    <property type="match status" value="1"/>
</dbReference>
<keyword evidence="3" id="KW-0732">Signal</keyword>
<dbReference type="EMBL" id="BMFY01000002">
    <property type="protein sequence ID" value="GGA04914.1"/>
    <property type="molecule type" value="Genomic_DNA"/>
</dbReference>
<comment type="subcellular location">
    <subcellularLocation>
        <location evidence="1">Cell envelope</location>
    </subcellularLocation>
</comment>
<keyword evidence="7" id="KW-1185">Reference proteome</keyword>
<dbReference type="InterPro" id="IPR001638">
    <property type="entry name" value="Solute-binding_3/MltF_N"/>
</dbReference>
<evidence type="ECO:0000256" key="4">
    <source>
        <dbReference type="RuleBase" id="RU003744"/>
    </source>
</evidence>
<evidence type="ECO:0000259" key="5">
    <source>
        <dbReference type="SMART" id="SM00062"/>
    </source>
</evidence>
<feature type="domain" description="Solute-binding protein family 3/N-terminal" evidence="5">
    <location>
        <begin position="62"/>
        <end position="297"/>
    </location>
</feature>
<dbReference type="RefSeq" id="WP_188549299.1">
    <property type="nucleotide sequence ID" value="NZ_BMFY01000002.1"/>
</dbReference>
<dbReference type="AlphaFoldDB" id="A0A8J2XJD0"/>
<dbReference type="Gene3D" id="3.40.190.10">
    <property type="entry name" value="Periplasmic binding protein-like II"/>
    <property type="match status" value="2"/>
</dbReference>
<accession>A0A8J2XJD0</accession>
<organism evidence="6 7">
    <name type="scientific">Sediminivirga luteola</name>
    <dbReference type="NCBI Taxonomy" id="1774748"/>
    <lineage>
        <taxon>Bacteria</taxon>
        <taxon>Bacillati</taxon>
        <taxon>Actinomycetota</taxon>
        <taxon>Actinomycetes</taxon>
        <taxon>Micrococcales</taxon>
        <taxon>Brevibacteriaceae</taxon>
        <taxon>Sediminivirga</taxon>
    </lineage>
</organism>
<dbReference type="InterPro" id="IPR018313">
    <property type="entry name" value="SBP_3_CS"/>
</dbReference>
<evidence type="ECO:0000256" key="3">
    <source>
        <dbReference type="ARBA" id="ARBA00022729"/>
    </source>
</evidence>
<dbReference type="PANTHER" id="PTHR35936:SF17">
    <property type="entry name" value="ARGININE-BINDING EXTRACELLULAR PROTEIN ARTP"/>
    <property type="match status" value="1"/>
</dbReference>
<reference evidence="6" key="1">
    <citation type="journal article" date="2014" name="Int. J. Syst. Evol. Microbiol.">
        <title>Complete genome sequence of Corynebacterium casei LMG S-19264T (=DSM 44701T), isolated from a smear-ripened cheese.</title>
        <authorList>
            <consortium name="US DOE Joint Genome Institute (JGI-PGF)"/>
            <person name="Walter F."/>
            <person name="Albersmeier A."/>
            <person name="Kalinowski J."/>
            <person name="Ruckert C."/>
        </authorList>
    </citation>
    <scope>NUCLEOTIDE SEQUENCE</scope>
    <source>
        <strain evidence="6">CGMCC 1.12785</strain>
    </source>
</reference>
<name>A0A8J2XJD0_9MICO</name>